<keyword evidence="8 12" id="KW-1133">Transmembrane helix</keyword>
<dbReference type="EC" id="2.7.13.3" evidence="3"/>
<comment type="catalytic activity">
    <reaction evidence="1">
        <text>ATP + protein L-histidine = ADP + protein N-phospho-L-histidine.</text>
        <dbReference type="EC" id="2.7.13.3"/>
    </reaction>
</comment>
<dbReference type="PROSITE" id="PS50109">
    <property type="entry name" value="HIS_KIN"/>
    <property type="match status" value="1"/>
</dbReference>
<dbReference type="InterPro" id="IPR036097">
    <property type="entry name" value="HisK_dim/P_sf"/>
</dbReference>
<dbReference type="SMART" id="SM00388">
    <property type="entry name" value="HisKA"/>
    <property type="match status" value="1"/>
</dbReference>
<comment type="subcellular location">
    <subcellularLocation>
        <location evidence="2">Cell membrane</location>
    </subcellularLocation>
</comment>
<dbReference type="SUPFAM" id="SSF47384">
    <property type="entry name" value="Homodimeric domain of signal transducing histidine kinase"/>
    <property type="match status" value="1"/>
</dbReference>
<dbReference type="InterPro" id="IPR036890">
    <property type="entry name" value="HATPase_C_sf"/>
</dbReference>
<evidence type="ECO:0000256" key="2">
    <source>
        <dbReference type="ARBA" id="ARBA00004236"/>
    </source>
</evidence>
<evidence type="ECO:0000256" key="6">
    <source>
        <dbReference type="ARBA" id="ARBA00022692"/>
    </source>
</evidence>
<accession>A0ABQ2EDA3</accession>
<comment type="caution">
    <text evidence="15">The sequence shown here is derived from an EMBL/GenBank/DDBJ whole genome shotgun (WGS) entry which is preliminary data.</text>
</comment>
<evidence type="ECO:0000256" key="3">
    <source>
        <dbReference type="ARBA" id="ARBA00012438"/>
    </source>
</evidence>
<proteinExistence type="predicted"/>
<evidence type="ECO:0000259" key="14">
    <source>
        <dbReference type="PROSITE" id="PS50885"/>
    </source>
</evidence>
<dbReference type="SMART" id="SM00387">
    <property type="entry name" value="HATPase_c"/>
    <property type="match status" value="1"/>
</dbReference>
<dbReference type="CDD" id="cd00082">
    <property type="entry name" value="HisKA"/>
    <property type="match status" value="1"/>
</dbReference>
<feature type="transmembrane region" description="Helical" evidence="12">
    <location>
        <begin position="33"/>
        <end position="54"/>
    </location>
</feature>
<evidence type="ECO:0000256" key="12">
    <source>
        <dbReference type="SAM" id="Phobius"/>
    </source>
</evidence>
<evidence type="ECO:0000256" key="8">
    <source>
        <dbReference type="ARBA" id="ARBA00022989"/>
    </source>
</evidence>
<keyword evidence="5" id="KW-0808">Transferase</keyword>
<dbReference type="InterPro" id="IPR005467">
    <property type="entry name" value="His_kinase_dom"/>
</dbReference>
<dbReference type="Gene3D" id="1.10.287.130">
    <property type="match status" value="1"/>
</dbReference>
<dbReference type="PRINTS" id="PR00344">
    <property type="entry name" value="BCTRLSENSOR"/>
</dbReference>
<dbReference type="PANTHER" id="PTHR45436:SF5">
    <property type="entry name" value="SENSOR HISTIDINE KINASE TRCS"/>
    <property type="match status" value="1"/>
</dbReference>
<name>A0ABQ2EDA3_9ACTN</name>
<dbReference type="InterPro" id="IPR050428">
    <property type="entry name" value="TCS_sensor_his_kinase"/>
</dbReference>
<evidence type="ECO:0000256" key="4">
    <source>
        <dbReference type="ARBA" id="ARBA00022553"/>
    </source>
</evidence>
<dbReference type="EMBL" id="BMMV01000014">
    <property type="protein sequence ID" value="GGK07732.1"/>
    <property type="molecule type" value="Genomic_DNA"/>
</dbReference>
<keyword evidence="4" id="KW-0597">Phosphoprotein</keyword>
<feature type="region of interest" description="Disordered" evidence="11">
    <location>
        <begin position="400"/>
        <end position="427"/>
    </location>
</feature>
<evidence type="ECO:0000313" key="16">
    <source>
        <dbReference type="Proteomes" id="UP000660265"/>
    </source>
</evidence>
<protein>
    <recommendedName>
        <fullName evidence="3">histidine kinase</fullName>
        <ecNumber evidence="3">2.7.13.3</ecNumber>
    </recommendedName>
</protein>
<feature type="domain" description="HAMP" evidence="14">
    <location>
        <begin position="125"/>
        <end position="178"/>
    </location>
</feature>
<dbReference type="InterPro" id="IPR003594">
    <property type="entry name" value="HATPase_dom"/>
</dbReference>
<keyword evidence="6 12" id="KW-0812">Transmembrane</keyword>
<evidence type="ECO:0000256" key="5">
    <source>
        <dbReference type="ARBA" id="ARBA00022679"/>
    </source>
</evidence>
<dbReference type="Pfam" id="PF02518">
    <property type="entry name" value="HATPase_c"/>
    <property type="match status" value="1"/>
</dbReference>
<keyword evidence="10 12" id="KW-0472">Membrane</keyword>
<keyword evidence="7" id="KW-0418">Kinase</keyword>
<dbReference type="PROSITE" id="PS50885">
    <property type="entry name" value="HAMP"/>
    <property type="match status" value="1"/>
</dbReference>
<dbReference type="SMART" id="SM00304">
    <property type="entry name" value="HAMP"/>
    <property type="match status" value="1"/>
</dbReference>
<sequence>MTRGFRRVGRAGGAPARVPLPAFVHTVRFRLTVMYSALLFVLTALVLGGVYVVVEKSGDAHPVTNEYTAEKYVGGEYVGDFDVVKVRDVEAAVNYQTLRNLRRFSFFLLGGIAVASFGIGWVLSGRALRPVRAISRTAAEIQATDLSQRIRLTGPRDELRELGDTVDSMLDRLDDGFRAQRQLIDDASHELRSPLTIIRANLDAVLTSEESDEQERREAVRIVDRATTRMTRLVEDLLATARRSAPALADTDVDLAVVADEACEEFAVLAAERGLVFDRRLTRGDTTIGDHDALRRAVGNLLSNAVRLSPAGTRVVVSTGRRDSWLWVSVRDSGPGIDDDDQGRVFDRFWRAGSGGGTGRDRHAGLGLAIVRQIVESHAGQVRLTSRKGVGSTFVLWLPAAGETSGGQPEPGGSPPEDGPPDERPSG</sequence>
<dbReference type="Proteomes" id="UP000660265">
    <property type="component" value="Unassembled WGS sequence"/>
</dbReference>
<dbReference type="InterPro" id="IPR003660">
    <property type="entry name" value="HAMP_dom"/>
</dbReference>
<dbReference type="SUPFAM" id="SSF158472">
    <property type="entry name" value="HAMP domain-like"/>
    <property type="match status" value="1"/>
</dbReference>
<keyword evidence="16" id="KW-1185">Reference proteome</keyword>
<feature type="domain" description="Histidine kinase" evidence="13">
    <location>
        <begin position="186"/>
        <end position="402"/>
    </location>
</feature>
<gene>
    <name evidence="15" type="ORF">GCM10011583_44430</name>
</gene>
<evidence type="ECO:0000256" key="9">
    <source>
        <dbReference type="ARBA" id="ARBA00023012"/>
    </source>
</evidence>
<dbReference type="InterPro" id="IPR004358">
    <property type="entry name" value="Sig_transdc_His_kin-like_C"/>
</dbReference>
<dbReference type="PANTHER" id="PTHR45436">
    <property type="entry name" value="SENSOR HISTIDINE KINASE YKOH"/>
    <property type="match status" value="1"/>
</dbReference>
<dbReference type="CDD" id="cd06225">
    <property type="entry name" value="HAMP"/>
    <property type="match status" value="1"/>
</dbReference>
<keyword evidence="9" id="KW-0902">Two-component regulatory system</keyword>
<evidence type="ECO:0000256" key="11">
    <source>
        <dbReference type="SAM" id="MobiDB-lite"/>
    </source>
</evidence>
<evidence type="ECO:0000313" key="15">
    <source>
        <dbReference type="EMBL" id="GGK07732.1"/>
    </source>
</evidence>
<organism evidence="15 16">
    <name type="scientific">Streptomyces camponoticapitis</name>
    <dbReference type="NCBI Taxonomy" id="1616125"/>
    <lineage>
        <taxon>Bacteria</taxon>
        <taxon>Bacillati</taxon>
        <taxon>Actinomycetota</taxon>
        <taxon>Actinomycetes</taxon>
        <taxon>Kitasatosporales</taxon>
        <taxon>Streptomycetaceae</taxon>
        <taxon>Streptomyces</taxon>
    </lineage>
</organism>
<evidence type="ECO:0000256" key="1">
    <source>
        <dbReference type="ARBA" id="ARBA00000085"/>
    </source>
</evidence>
<dbReference type="Pfam" id="PF00512">
    <property type="entry name" value="HisKA"/>
    <property type="match status" value="1"/>
</dbReference>
<dbReference type="Pfam" id="PF00672">
    <property type="entry name" value="HAMP"/>
    <property type="match status" value="1"/>
</dbReference>
<dbReference type="Gene3D" id="6.10.340.10">
    <property type="match status" value="1"/>
</dbReference>
<reference evidence="16" key="1">
    <citation type="journal article" date="2019" name="Int. J. Syst. Evol. Microbiol.">
        <title>The Global Catalogue of Microorganisms (GCM) 10K type strain sequencing project: providing services to taxonomists for standard genome sequencing and annotation.</title>
        <authorList>
            <consortium name="The Broad Institute Genomics Platform"/>
            <consortium name="The Broad Institute Genome Sequencing Center for Infectious Disease"/>
            <person name="Wu L."/>
            <person name="Ma J."/>
        </authorList>
    </citation>
    <scope>NUCLEOTIDE SEQUENCE [LARGE SCALE GENOMIC DNA]</scope>
    <source>
        <strain evidence="16">CGMCC 4.7275</strain>
    </source>
</reference>
<dbReference type="RefSeq" id="WP_189109280.1">
    <property type="nucleotide sequence ID" value="NZ_BMMV01000014.1"/>
</dbReference>
<dbReference type="Gene3D" id="3.30.565.10">
    <property type="entry name" value="Histidine kinase-like ATPase, C-terminal domain"/>
    <property type="match status" value="1"/>
</dbReference>
<evidence type="ECO:0000256" key="7">
    <source>
        <dbReference type="ARBA" id="ARBA00022777"/>
    </source>
</evidence>
<dbReference type="InterPro" id="IPR003661">
    <property type="entry name" value="HisK_dim/P_dom"/>
</dbReference>
<feature type="transmembrane region" description="Helical" evidence="12">
    <location>
        <begin position="104"/>
        <end position="123"/>
    </location>
</feature>
<evidence type="ECO:0000256" key="10">
    <source>
        <dbReference type="ARBA" id="ARBA00023136"/>
    </source>
</evidence>
<evidence type="ECO:0000259" key="13">
    <source>
        <dbReference type="PROSITE" id="PS50109"/>
    </source>
</evidence>
<dbReference type="SUPFAM" id="SSF55874">
    <property type="entry name" value="ATPase domain of HSP90 chaperone/DNA topoisomerase II/histidine kinase"/>
    <property type="match status" value="1"/>
</dbReference>